<sequence>MATTASLRAAVFDYLYGAYPTDRPFETLLNEALDNSETDVDVLDGTDWAKGDHLEIEETGEQCLVLSVATNTLAVKR</sequence>
<reference evidence="1" key="1">
    <citation type="journal article" date="2015" name="Nature">
        <title>Complex archaea that bridge the gap between prokaryotes and eukaryotes.</title>
        <authorList>
            <person name="Spang A."/>
            <person name="Saw J.H."/>
            <person name="Jorgensen S.L."/>
            <person name="Zaremba-Niedzwiedzka K."/>
            <person name="Martijn J."/>
            <person name="Lind A.E."/>
            <person name="van Eijk R."/>
            <person name="Schleper C."/>
            <person name="Guy L."/>
            <person name="Ettema T.J."/>
        </authorList>
    </citation>
    <scope>NUCLEOTIDE SEQUENCE</scope>
</reference>
<protein>
    <submittedName>
        <fullName evidence="1">Uncharacterized protein</fullName>
    </submittedName>
</protein>
<feature type="non-terminal residue" evidence="1">
    <location>
        <position position="77"/>
    </location>
</feature>
<dbReference type="AlphaFoldDB" id="A0A0F8W2R5"/>
<name>A0A0F8W2R5_9ZZZZ</name>
<evidence type="ECO:0000313" key="1">
    <source>
        <dbReference type="EMBL" id="KKK50873.1"/>
    </source>
</evidence>
<organism evidence="1">
    <name type="scientific">marine sediment metagenome</name>
    <dbReference type="NCBI Taxonomy" id="412755"/>
    <lineage>
        <taxon>unclassified sequences</taxon>
        <taxon>metagenomes</taxon>
        <taxon>ecological metagenomes</taxon>
    </lineage>
</organism>
<comment type="caution">
    <text evidence="1">The sequence shown here is derived from an EMBL/GenBank/DDBJ whole genome shotgun (WGS) entry which is preliminary data.</text>
</comment>
<gene>
    <name evidence="1" type="ORF">LCGC14_3120650</name>
</gene>
<accession>A0A0F8W2R5</accession>
<proteinExistence type="predicted"/>
<dbReference type="EMBL" id="LAZR01067798">
    <property type="protein sequence ID" value="KKK50873.1"/>
    <property type="molecule type" value="Genomic_DNA"/>
</dbReference>